<dbReference type="NCBIfam" id="TIGR01258">
    <property type="entry name" value="pgm_1"/>
    <property type="match status" value="2"/>
</dbReference>
<evidence type="ECO:0000313" key="11">
    <source>
        <dbReference type="EMBL" id="CAH0375973.1"/>
    </source>
</evidence>
<dbReference type="CDD" id="cd07067">
    <property type="entry name" value="HP_PGM_like"/>
    <property type="match status" value="2"/>
</dbReference>
<comment type="similarity">
    <text evidence="2 8">Belongs to the phosphoglycerate mutase family. BPG-dependent PGAM subfamily.</text>
</comment>
<feature type="binding site" evidence="6">
    <location>
        <begin position="31"/>
        <end position="38"/>
    </location>
    <ligand>
        <name>substrate</name>
    </ligand>
</feature>
<proteinExistence type="inferred from homology"/>
<evidence type="ECO:0000256" key="6">
    <source>
        <dbReference type="PIRSR" id="PIRSR613078-2"/>
    </source>
</evidence>
<keyword evidence="12" id="KW-1185">Reference proteome</keyword>
<dbReference type="GO" id="GO:0004619">
    <property type="term" value="F:phosphoglycerate mutase activity"/>
    <property type="evidence" value="ECO:0007669"/>
    <property type="project" value="UniProtKB-EC"/>
</dbReference>
<name>A0A7S4E2L8_9STRA</name>
<evidence type="ECO:0000256" key="1">
    <source>
        <dbReference type="ARBA" id="ARBA00000380"/>
    </source>
</evidence>
<feature type="region of interest" description="Disordered" evidence="9">
    <location>
        <begin position="274"/>
        <end position="298"/>
    </location>
</feature>
<dbReference type="Gene3D" id="3.40.50.1240">
    <property type="entry name" value="Phosphoglycerate mutase-like"/>
    <property type="match status" value="2"/>
</dbReference>
<comment type="catalytic activity">
    <reaction evidence="1 8">
        <text>(2R)-2-phosphoglycerate = (2R)-3-phosphoglycerate</text>
        <dbReference type="Rhea" id="RHEA:15901"/>
        <dbReference type="ChEBI" id="CHEBI:58272"/>
        <dbReference type="ChEBI" id="CHEBI:58289"/>
        <dbReference type="EC" id="5.4.2.11"/>
    </reaction>
</comment>
<feature type="site" description="Transition state stabilizer" evidence="7">
    <location>
        <position position="205"/>
    </location>
</feature>
<dbReference type="InterPro" id="IPR013078">
    <property type="entry name" value="His_Pase_superF_clade-1"/>
</dbReference>
<dbReference type="InterPro" id="IPR001345">
    <property type="entry name" value="PG/BPGM_mutase_AS"/>
</dbReference>
<evidence type="ECO:0000256" key="3">
    <source>
        <dbReference type="ARBA" id="ARBA00023152"/>
    </source>
</evidence>
<feature type="binding site" evidence="6">
    <location>
        <begin position="110"/>
        <end position="113"/>
    </location>
    <ligand>
        <name>substrate</name>
    </ligand>
</feature>
<dbReference type="Proteomes" id="UP000789595">
    <property type="component" value="Unassembled WGS sequence"/>
</dbReference>
<reference evidence="10" key="1">
    <citation type="submission" date="2021-01" db="EMBL/GenBank/DDBJ databases">
        <authorList>
            <person name="Corre E."/>
            <person name="Pelletier E."/>
            <person name="Niang G."/>
            <person name="Scheremetjew M."/>
            <person name="Finn R."/>
            <person name="Kale V."/>
            <person name="Holt S."/>
            <person name="Cochrane G."/>
            <person name="Meng A."/>
            <person name="Brown T."/>
            <person name="Cohen L."/>
        </authorList>
    </citation>
    <scope>NUCLEOTIDE SEQUENCE</scope>
    <source>
        <strain evidence="10">CCMP1756</strain>
    </source>
</reference>
<feature type="binding site" evidence="6">
    <location>
        <begin position="206"/>
        <end position="207"/>
    </location>
    <ligand>
        <name>substrate</name>
    </ligand>
</feature>
<keyword evidence="4 8" id="KW-0413">Isomerase</keyword>
<sequence length="683" mass="77032">MLLRRALQRRPITTSLKRAQPGKPGTLILLRHGESTWNAGKLFTGWVDVDLSARGRREMEHAAQLMLERGYKVDAVYTSVLKRAVTSTMVLLAELRQTYRPVVKDWRLNERHYGALQGLSKARLAKELGGDKATRIRASFDDRPPEMPADHTLSPLRERKYDGVERARIPLAESLRDCLERVRPLWHENIRKDLLAGHDVLVVAHGNSLRGLVKEIDGIDDSAIEKVAVPNGIPLVYRFEQVNNELKVVKGESDVISGEFLEERGLLRTALAREEKRRTGDDEDAPVSGEAELTPLERSLATLESRRRVFADLAGSEETPEPSPGKADAVLATRRKRRHRRHLRKALPGEPDPPPLLVIIRHGKTTHNKLGLFTGWEDAPLAPEGRREASEAGALMAAHGIKLDVVYTSWLSRAIETAWLALAPLDMVWLPIVKTWRLNERMYGALTGLSKKMIQQEYGDAQFRKWRRGYAERPPAVSPFSPHYPGNDERYTTYAHDLPVSFLQSAIRSIAHGRIEEHPALPRAESLKDCMERVTPYYIDTIQKALDERKNVLVASSENAIRGLLMHLCEIPEDRVPEIEIPTGIPMLFDFERRCVRLLDDGQSPAPRERYNFGTGGDLLFTPSDSDATFDPHVRLDDEFIVDEVDAECDKEIAADLEAVQRVEQFYGVRGHLAARPSSPTDC</sequence>
<dbReference type="PROSITE" id="PS00175">
    <property type="entry name" value="PG_MUTASE"/>
    <property type="match status" value="1"/>
</dbReference>
<reference evidence="11" key="2">
    <citation type="submission" date="2021-11" db="EMBL/GenBank/DDBJ databases">
        <authorList>
            <consortium name="Genoscope - CEA"/>
            <person name="William W."/>
        </authorList>
    </citation>
    <scope>NUCLEOTIDE SEQUENCE</scope>
</reference>
<evidence type="ECO:0000256" key="8">
    <source>
        <dbReference type="RuleBase" id="RU004511"/>
    </source>
</evidence>
<evidence type="ECO:0000256" key="4">
    <source>
        <dbReference type="ARBA" id="ARBA00023235"/>
    </source>
</evidence>
<feature type="active site" description="Tele-phosphohistidine intermediate" evidence="5">
    <location>
        <position position="32"/>
    </location>
</feature>
<protein>
    <recommendedName>
        <fullName evidence="8">Phosphoglycerate mutase</fullName>
        <ecNumber evidence="8">5.4.2.11</ecNumber>
    </recommendedName>
</protein>
<evidence type="ECO:0000313" key="12">
    <source>
        <dbReference type="Proteomes" id="UP000789595"/>
    </source>
</evidence>
<dbReference type="InterPro" id="IPR005952">
    <property type="entry name" value="Phosphogly_mut1"/>
</dbReference>
<dbReference type="EMBL" id="HBIW01002423">
    <property type="protein sequence ID" value="CAE0686607.1"/>
    <property type="molecule type" value="Transcribed_RNA"/>
</dbReference>
<dbReference type="GO" id="GO:0006096">
    <property type="term" value="P:glycolytic process"/>
    <property type="evidence" value="ECO:0007669"/>
    <property type="project" value="UniProtKB-KW"/>
</dbReference>
<dbReference type="InterPro" id="IPR029033">
    <property type="entry name" value="His_PPase_superfam"/>
</dbReference>
<dbReference type="PANTHER" id="PTHR11931">
    <property type="entry name" value="PHOSPHOGLYCERATE MUTASE"/>
    <property type="match status" value="1"/>
</dbReference>
<dbReference type="OrthoDB" id="4818801at2759"/>
<feature type="active site" description="Proton donor/acceptor" evidence="5">
    <location>
        <position position="110"/>
    </location>
</feature>
<evidence type="ECO:0000256" key="2">
    <source>
        <dbReference type="ARBA" id="ARBA00006717"/>
    </source>
</evidence>
<feature type="binding site" evidence="6">
    <location>
        <begin position="44"/>
        <end position="45"/>
    </location>
    <ligand>
        <name>substrate</name>
    </ligand>
</feature>
<dbReference type="Pfam" id="PF00300">
    <property type="entry name" value="His_Phos_1"/>
    <property type="match status" value="2"/>
</dbReference>
<dbReference type="SMART" id="SM00855">
    <property type="entry name" value="PGAM"/>
    <property type="match status" value="2"/>
</dbReference>
<dbReference type="SUPFAM" id="SSF53254">
    <property type="entry name" value="Phosphoglycerate mutase-like"/>
    <property type="match status" value="2"/>
</dbReference>
<evidence type="ECO:0000313" key="10">
    <source>
        <dbReference type="EMBL" id="CAE0686607.1"/>
    </source>
</evidence>
<dbReference type="EC" id="5.4.2.11" evidence="8"/>
<dbReference type="EMBL" id="CAKKNE010000005">
    <property type="protein sequence ID" value="CAH0375973.1"/>
    <property type="molecule type" value="Genomic_DNA"/>
</dbReference>
<feature type="binding site" evidence="6">
    <location>
        <position position="83"/>
    </location>
    <ligand>
        <name>substrate</name>
    </ligand>
</feature>
<dbReference type="FunFam" id="3.40.50.1240:FF:000003">
    <property type="entry name" value="2,3-bisphosphoglycerate-dependent phosphoglycerate mutase"/>
    <property type="match status" value="1"/>
</dbReference>
<organism evidence="10">
    <name type="scientific">Pelagomonas calceolata</name>
    <dbReference type="NCBI Taxonomy" id="35677"/>
    <lineage>
        <taxon>Eukaryota</taxon>
        <taxon>Sar</taxon>
        <taxon>Stramenopiles</taxon>
        <taxon>Ochrophyta</taxon>
        <taxon>Pelagophyceae</taxon>
        <taxon>Pelagomonadales</taxon>
        <taxon>Pelagomonadaceae</taxon>
        <taxon>Pelagomonas</taxon>
    </lineage>
</organism>
<dbReference type="AlphaFoldDB" id="A0A7S4E2L8"/>
<evidence type="ECO:0000256" key="9">
    <source>
        <dbReference type="SAM" id="MobiDB-lite"/>
    </source>
</evidence>
<evidence type="ECO:0000256" key="7">
    <source>
        <dbReference type="PIRSR" id="PIRSR613078-3"/>
    </source>
</evidence>
<feature type="binding site" evidence="6">
    <location>
        <position position="121"/>
    </location>
    <ligand>
        <name>substrate</name>
    </ligand>
</feature>
<dbReference type="HAMAP" id="MF_01039">
    <property type="entry name" value="PGAM_GpmA"/>
    <property type="match status" value="2"/>
</dbReference>
<gene>
    <name evidence="10" type="ORF">PCAL00307_LOCUS2041</name>
    <name evidence="11" type="ORF">PECAL_5P05260</name>
</gene>
<accession>A0A7S4E2L8</accession>
<evidence type="ECO:0000256" key="5">
    <source>
        <dbReference type="PIRSR" id="PIRSR613078-1"/>
    </source>
</evidence>
<keyword evidence="3 8" id="KW-0324">Glycolysis</keyword>